<feature type="compositionally biased region" description="Acidic residues" evidence="5">
    <location>
        <begin position="895"/>
        <end position="919"/>
    </location>
</feature>
<keyword evidence="7" id="KW-1185">Reference proteome</keyword>
<evidence type="ECO:0000256" key="4">
    <source>
        <dbReference type="ARBA" id="ARBA00023242"/>
    </source>
</evidence>
<dbReference type="InterPro" id="IPR038718">
    <property type="entry name" value="SNF2-like_sf"/>
</dbReference>
<dbReference type="InterPro" id="IPR018359">
    <property type="entry name" value="Bromodomain_CS"/>
</dbReference>
<dbReference type="GO" id="GO:0005634">
    <property type="term" value="C:nucleus"/>
    <property type="evidence" value="ECO:0007669"/>
    <property type="project" value="UniProtKB-SubCell"/>
</dbReference>
<dbReference type="SUPFAM" id="SSF47370">
    <property type="entry name" value="Bromodomain"/>
    <property type="match status" value="1"/>
</dbReference>
<feature type="compositionally biased region" description="Low complexity" evidence="5">
    <location>
        <begin position="567"/>
        <end position="579"/>
    </location>
</feature>
<dbReference type="Proteomes" id="UP000277204">
    <property type="component" value="Unassembled WGS sequence"/>
</dbReference>
<sequence>MIIDEGHRMKNHHCKLTQVLNTYYTAPYRLLLTGTPLQNKLPELWALLNFLLPTIFESVNTFEQWFNAPFAATGEKVELNQEETLLIIRRLHKVLRPFLLRRLKREVESQLPEKVEYVIKCEMSDLQRVLYSHMQSKGVILTDGSEKDKKGKGGCRTLMNTIMQLRKICNHPFMFPHIEMAIAEQNFLNVHNGNPPPTLPVPTQVEGKILYRSSGKFELLDRILPKLKCCGHRVLIFCQMTSLMTIMQDYFDYRNFRYLRLDGTTRSEDRGELLVKFNDTSEDIFIFLLSTRAGGLGLNLQAADTVIIFDSDWNPHQDLQAQDRAHRIGQQNEVRVLRLISINSVEEKILAAARFKLDVDQKVIQAGMFDQKSTGTERRQFLQALLEQDEEADEEEDEAPDDETINQMLARNEEEFEIYQRLDAERQFAESQQAKREPRLMEFSELPKWIVRDDIELERSLSLEDNVFGMKRQRKEVDYSDALTERQFLKAIDEGSLEEAEERQRQKRAARKKRKRLDTTCIYLLLFILGVGRLVKDSSFMDDGSSETGSVIMAAPQAAKRRRGRPPHGSSTGSTSRSSNQSVSPKLAKKLQRLLDIVIEYKDKDQRILSEPFMKLPTRKELPDYYEVIKKPVDFNRIRQRVKDGKYRSVDELEADILLLCKNAQTYNMDGSLIFEDSVVLQSVWTNARERLEEIESRQQSDSRQSSQYNSYSSQHRHVTIDDEDDEEDEQDDEDEPSETSKHAPISTGPRYVVCNTSATDVTSNTGGNGQQNIPDNSMNEDSLGGLDDLDDEEDTMDDPMDDDDSASRSSFSSKARRMSRKPTYCISRTTNSSVSVISKTHLPPGSHNHPRSLSATESRGTVSVVESIRINTSNVESLLPPRKARSHKRVMMVDDSEEEDEEDSDNDAVDDDPDDEDF</sequence>
<dbReference type="InterPro" id="IPR014001">
    <property type="entry name" value="Helicase_ATP-bd"/>
</dbReference>
<evidence type="ECO:0000256" key="2">
    <source>
        <dbReference type="ARBA" id="ARBA00022801"/>
    </source>
</evidence>
<proteinExistence type="predicted"/>
<dbReference type="Gene3D" id="3.40.50.300">
    <property type="entry name" value="P-loop containing nucleotide triphosphate hydrolases"/>
    <property type="match status" value="1"/>
</dbReference>
<feature type="compositionally biased region" description="Polar residues" evidence="5">
    <location>
        <begin position="827"/>
        <end position="839"/>
    </location>
</feature>
<dbReference type="InterPro" id="IPR001650">
    <property type="entry name" value="Helicase_C-like"/>
</dbReference>
<dbReference type="CDD" id="cd18793">
    <property type="entry name" value="SF2_C_SNF"/>
    <property type="match status" value="1"/>
</dbReference>
<dbReference type="SMART" id="SM00490">
    <property type="entry name" value="HELICc"/>
    <property type="match status" value="1"/>
</dbReference>
<dbReference type="Pfam" id="PF14619">
    <property type="entry name" value="SnAC"/>
    <property type="match status" value="1"/>
</dbReference>
<dbReference type="Pfam" id="PF00271">
    <property type="entry name" value="Helicase_C"/>
    <property type="match status" value="1"/>
</dbReference>
<dbReference type="AlphaFoldDB" id="A0A183LX65"/>
<feature type="compositionally biased region" description="Low complexity" evidence="5">
    <location>
        <begin position="702"/>
        <end position="714"/>
    </location>
</feature>
<dbReference type="GO" id="GO:0005524">
    <property type="term" value="F:ATP binding"/>
    <property type="evidence" value="ECO:0007669"/>
    <property type="project" value="InterPro"/>
</dbReference>
<dbReference type="PROSITE" id="PS00633">
    <property type="entry name" value="BROMODOMAIN_1"/>
    <property type="match status" value="1"/>
</dbReference>
<dbReference type="STRING" id="48269.A0A183LX65"/>
<feature type="compositionally biased region" description="Acidic residues" evidence="5">
    <location>
        <begin position="788"/>
        <end position="805"/>
    </location>
</feature>
<organism evidence="6 7">
    <name type="scientific">Schistosoma margrebowiei</name>
    <dbReference type="NCBI Taxonomy" id="48269"/>
    <lineage>
        <taxon>Eukaryota</taxon>
        <taxon>Metazoa</taxon>
        <taxon>Spiralia</taxon>
        <taxon>Lophotrochozoa</taxon>
        <taxon>Platyhelminthes</taxon>
        <taxon>Trematoda</taxon>
        <taxon>Digenea</taxon>
        <taxon>Strigeidida</taxon>
        <taxon>Schistosomatoidea</taxon>
        <taxon>Schistosomatidae</taxon>
        <taxon>Schistosoma</taxon>
    </lineage>
</organism>
<dbReference type="PRINTS" id="PR00503">
    <property type="entry name" value="BROMODOMAIN"/>
</dbReference>
<evidence type="ECO:0000256" key="3">
    <source>
        <dbReference type="ARBA" id="ARBA00023117"/>
    </source>
</evidence>
<dbReference type="GO" id="GO:0042393">
    <property type="term" value="F:histone binding"/>
    <property type="evidence" value="ECO:0007669"/>
    <property type="project" value="InterPro"/>
</dbReference>
<accession>A0A183LX65</accession>
<feature type="region of interest" description="Disordered" evidence="5">
    <location>
        <begin position="880"/>
        <end position="919"/>
    </location>
</feature>
<dbReference type="FunFam" id="3.40.50.300:FF:003020">
    <property type="entry name" value="SNF2-related domain-containing protein"/>
    <property type="match status" value="1"/>
</dbReference>
<dbReference type="Pfam" id="PF00176">
    <property type="entry name" value="SNF2-rel_dom"/>
    <property type="match status" value="1"/>
</dbReference>
<dbReference type="PROSITE" id="PS51194">
    <property type="entry name" value="HELICASE_CTER"/>
    <property type="match status" value="1"/>
</dbReference>
<dbReference type="SMART" id="SM00297">
    <property type="entry name" value="BROMO"/>
    <property type="match status" value="1"/>
</dbReference>
<feature type="region of interest" description="Disordered" evidence="5">
    <location>
        <begin position="555"/>
        <end position="586"/>
    </location>
</feature>
<evidence type="ECO:0000256" key="1">
    <source>
        <dbReference type="ARBA" id="ARBA00004123"/>
    </source>
</evidence>
<keyword evidence="2" id="KW-0378">Hydrolase</keyword>
<dbReference type="PROSITE" id="PS51192">
    <property type="entry name" value="HELICASE_ATP_BIND_1"/>
    <property type="match status" value="1"/>
</dbReference>
<evidence type="ECO:0000256" key="5">
    <source>
        <dbReference type="SAM" id="MobiDB-lite"/>
    </source>
</evidence>
<dbReference type="InterPro" id="IPR036427">
    <property type="entry name" value="Bromodomain-like_sf"/>
</dbReference>
<dbReference type="PANTHER" id="PTHR10799">
    <property type="entry name" value="SNF2/RAD54 HELICASE FAMILY"/>
    <property type="match status" value="1"/>
</dbReference>
<dbReference type="SMART" id="SM01314">
    <property type="entry name" value="SnAC"/>
    <property type="match status" value="1"/>
</dbReference>
<dbReference type="InterPro" id="IPR029295">
    <property type="entry name" value="SnAC"/>
</dbReference>
<name>A0A183LX65_9TREM</name>
<evidence type="ECO:0000313" key="7">
    <source>
        <dbReference type="Proteomes" id="UP000277204"/>
    </source>
</evidence>
<dbReference type="InterPro" id="IPR000330">
    <property type="entry name" value="SNF2_N"/>
</dbReference>
<dbReference type="InterPro" id="IPR027417">
    <property type="entry name" value="P-loop_NTPase"/>
</dbReference>
<feature type="compositionally biased region" description="Polar residues" evidence="5">
    <location>
        <begin position="852"/>
        <end position="862"/>
    </location>
</feature>
<evidence type="ECO:0000313" key="6">
    <source>
        <dbReference type="EMBL" id="VDO81190.1"/>
    </source>
</evidence>
<keyword evidence="4" id="KW-0539">Nucleus</keyword>
<dbReference type="InterPro" id="IPR049730">
    <property type="entry name" value="SNF2/RAD54-like_C"/>
</dbReference>
<dbReference type="GO" id="GO:0016787">
    <property type="term" value="F:hydrolase activity"/>
    <property type="evidence" value="ECO:0007669"/>
    <property type="project" value="UniProtKB-KW"/>
</dbReference>
<feature type="compositionally biased region" description="Polar residues" evidence="5">
    <location>
        <begin position="755"/>
        <end position="780"/>
    </location>
</feature>
<comment type="subcellular location">
    <subcellularLocation>
        <location evidence="1">Nucleus</location>
    </subcellularLocation>
</comment>
<dbReference type="Pfam" id="PF00439">
    <property type="entry name" value="Bromodomain"/>
    <property type="match status" value="1"/>
</dbReference>
<reference evidence="6 7" key="1">
    <citation type="submission" date="2018-11" db="EMBL/GenBank/DDBJ databases">
        <authorList>
            <consortium name="Pathogen Informatics"/>
        </authorList>
    </citation>
    <scope>NUCLEOTIDE SEQUENCE [LARGE SCALE GENOMIC DNA]</scope>
    <source>
        <strain evidence="6 7">Zambia</strain>
    </source>
</reference>
<dbReference type="Gene3D" id="3.40.50.10810">
    <property type="entry name" value="Tandem AAA-ATPase domain"/>
    <property type="match status" value="1"/>
</dbReference>
<dbReference type="EMBL" id="UZAI01003631">
    <property type="protein sequence ID" value="VDO81190.1"/>
    <property type="molecule type" value="Genomic_DNA"/>
</dbReference>
<protein>
    <submittedName>
        <fullName evidence="6">Uncharacterized protein</fullName>
    </submittedName>
</protein>
<gene>
    <name evidence="6" type="ORF">SMRZ_LOCUS8390</name>
</gene>
<feature type="region of interest" description="Disordered" evidence="5">
    <location>
        <begin position="695"/>
        <end position="862"/>
    </location>
</feature>
<dbReference type="PROSITE" id="PS50014">
    <property type="entry name" value="BROMODOMAIN_2"/>
    <property type="match status" value="1"/>
</dbReference>
<feature type="compositionally biased region" description="Acidic residues" evidence="5">
    <location>
        <begin position="722"/>
        <end position="738"/>
    </location>
</feature>
<dbReference type="Gene3D" id="1.20.920.10">
    <property type="entry name" value="Bromodomain-like"/>
    <property type="match status" value="1"/>
</dbReference>
<dbReference type="SUPFAM" id="SSF52540">
    <property type="entry name" value="P-loop containing nucleoside triphosphate hydrolases"/>
    <property type="match status" value="2"/>
</dbReference>
<dbReference type="InterPro" id="IPR001487">
    <property type="entry name" value="Bromodomain"/>
</dbReference>
<keyword evidence="3" id="KW-0103">Bromodomain</keyword>